<sequence>MIPKLKMPGSKHSVLGIIQVTIDKIIVSITGFTTIDHRGTIALDEKLLNPTISQVTGSRINIKGKKGILDPVNNCQSIFVCIIIFDVPILYIMA</sequence>
<evidence type="ECO:0000313" key="1">
    <source>
        <dbReference type="EMBL" id="RHD78881.1"/>
    </source>
</evidence>
<evidence type="ECO:0000313" key="2">
    <source>
        <dbReference type="Proteomes" id="UP000283429"/>
    </source>
</evidence>
<comment type="caution">
    <text evidence="1">The sequence shown here is derived from an EMBL/GenBank/DDBJ whole genome shotgun (WGS) entry which is preliminary data.</text>
</comment>
<name>A0A396EXE3_PHOVU</name>
<accession>A0A396EXE3</accession>
<protein>
    <submittedName>
        <fullName evidence="1">Uncharacterized protein</fullName>
    </submittedName>
</protein>
<gene>
    <name evidence="1" type="ORF">DW783_13015</name>
</gene>
<dbReference type="Proteomes" id="UP000283429">
    <property type="component" value="Unassembled WGS sequence"/>
</dbReference>
<reference evidence="1 2" key="1">
    <citation type="submission" date="2018-08" db="EMBL/GenBank/DDBJ databases">
        <title>A genome reference for cultivated species of the human gut microbiota.</title>
        <authorList>
            <person name="Zou Y."/>
            <person name="Xue W."/>
            <person name="Luo G."/>
        </authorList>
    </citation>
    <scope>NUCLEOTIDE SEQUENCE [LARGE SCALE GENOMIC DNA]</scope>
    <source>
        <strain evidence="1 2">AM30-40</strain>
    </source>
</reference>
<proteinExistence type="predicted"/>
<dbReference type="AlphaFoldDB" id="A0A396EXE3"/>
<organism evidence="1 2">
    <name type="scientific">Phocaeicola vulgatus</name>
    <name type="common">Bacteroides vulgatus</name>
    <dbReference type="NCBI Taxonomy" id="821"/>
    <lineage>
        <taxon>Bacteria</taxon>
        <taxon>Pseudomonadati</taxon>
        <taxon>Bacteroidota</taxon>
        <taxon>Bacteroidia</taxon>
        <taxon>Bacteroidales</taxon>
        <taxon>Bacteroidaceae</taxon>
        <taxon>Phocaeicola</taxon>
    </lineage>
</organism>
<dbReference type="EMBL" id="QSJM01000037">
    <property type="protein sequence ID" value="RHD78881.1"/>
    <property type="molecule type" value="Genomic_DNA"/>
</dbReference>